<evidence type="ECO:0000256" key="3">
    <source>
        <dbReference type="ARBA" id="ARBA00022801"/>
    </source>
</evidence>
<dbReference type="SMART" id="SM00644">
    <property type="entry name" value="Ami_2"/>
    <property type="match status" value="1"/>
</dbReference>
<dbReference type="EC" id="3.5.1.28" evidence="2"/>
<evidence type="ECO:0000256" key="1">
    <source>
        <dbReference type="ARBA" id="ARBA00001561"/>
    </source>
</evidence>
<dbReference type="Pfam" id="PF01510">
    <property type="entry name" value="Amidase_2"/>
    <property type="match status" value="1"/>
</dbReference>
<proteinExistence type="predicted"/>
<dbReference type="GO" id="GO:0009254">
    <property type="term" value="P:peptidoglycan turnover"/>
    <property type="evidence" value="ECO:0007669"/>
    <property type="project" value="TreeGrafter"/>
</dbReference>
<dbReference type="GO" id="GO:0019867">
    <property type="term" value="C:outer membrane"/>
    <property type="evidence" value="ECO:0007669"/>
    <property type="project" value="TreeGrafter"/>
</dbReference>
<accession>A0A5J5GP37</accession>
<comment type="catalytic activity">
    <reaction evidence="1">
        <text>Hydrolyzes the link between N-acetylmuramoyl residues and L-amino acid residues in certain cell-wall glycopeptides.</text>
        <dbReference type="EC" id="3.5.1.28"/>
    </reaction>
</comment>
<organism evidence="6 7">
    <name type="scientific">Histidinibacterium aquaticum</name>
    <dbReference type="NCBI Taxonomy" id="2613962"/>
    <lineage>
        <taxon>Bacteria</taxon>
        <taxon>Pseudomonadati</taxon>
        <taxon>Pseudomonadota</taxon>
        <taxon>Alphaproteobacteria</taxon>
        <taxon>Rhodobacterales</taxon>
        <taxon>Paracoccaceae</taxon>
        <taxon>Histidinibacterium</taxon>
    </lineage>
</organism>
<name>A0A5J5GP37_9RHOB</name>
<dbReference type="PANTHER" id="PTHR30417">
    <property type="entry name" value="N-ACETYLMURAMOYL-L-ALANINE AMIDASE AMID"/>
    <property type="match status" value="1"/>
</dbReference>
<keyword evidence="4" id="KW-0961">Cell wall biogenesis/degradation</keyword>
<dbReference type="EMBL" id="VYQE01000001">
    <property type="protein sequence ID" value="KAA9010146.1"/>
    <property type="molecule type" value="Genomic_DNA"/>
</dbReference>
<evidence type="ECO:0000313" key="6">
    <source>
        <dbReference type="EMBL" id="KAA9010146.1"/>
    </source>
</evidence>
<evidence type="ECO:0000259" key="5">
    <source>
        <dbReference type="SMART" id="SM00644"/>
    </source>
</evidence>
<reference evidence="6 7" key="1">
    <citation type="submission" date="2019-09" db="EMBL/GenBank/DDBJ databases">
        <authorList>
            <person name="Park J.-S."/>
            <person name="Choi H.-J."/>
        </authorList>
    </citation>
    <scope>NUCLEOTIDE SEQUENCE [LARGE SCALE GENOMIC DNA]</scope>
    <source>
        <strain evidence="6 7">176SS1-4</strain>
    </source>
</reference>
<dbReference type="Proteomes" id="UP000326554">
    <property type="component" value="Unassembled WGS sequence"/>
</dbReference>
<dbReference type="InterPro" id="IPR002502">
    <property type="entry name" value="Amidase_domain"/>
</dbReference>
<dbReference type="PANTHER" id="PTHR30417:SF1">
    <property type="entry name" value="N-ACETYLMURAMOYL-L-ALANINE AMIDASE AMID"/>
    <property type="match status" value="1"/>
</dbReference>
<protein>
    <recommendedName>
        <fullName evidence="2">N-acetylmuramoyl-L-alanine amidase</fullName>
        <ecNumber evidence="2">3.5.1.28</ecNumber>
    </recommendedName>
</protein>
<sequence length="232" mass="25447">MMADGALWHPSPNFGDRRGGVRPDMVVLHYTAMESCDAALERLCAPEHGVSSHYLIGEDGSLLQLVAEEQRAWHAGQGAWGPVTDVNSRSIGIELDNRGDHPFAEVQVAALESLLSDILERHAIPPERVIGHSDMAPSRKRDPGPHFPWQRLAEQGLSVWPETGAAPELVEATPERLARLTAALTGFGYRGSQATLLFDAFRQRFRPEAGAFDGTDLAMAEDLALRWPVRPD</sequence>
<keyword evidence="7" id="KW-1185">Reference proteome</keyword>
<comment type="caution">
    <text evidence="6">The sequence shown here is derived from an EMBL/GenBank/DDBJ whole genome shotgun (WGS) entry which is preliminary data.</text>
</comment>
<dbReference type="RefSeq" id="WP_150443629.1">
    <property type="nucleotide sequence ID" value="NZ_VYQE01000001.1"/>
</dbReference>
<keyword evidence="3" id="KW-0378">Hydrolase</keyword>
<feature type="domain" description="N-acetylmuramoyl-L-alanine amidase" evidence="5">
    <location>
        <begin position="11"/>
        <end position="144"/>
    </location>
</feature>
<dbReference type="AlphaFoldDB" id="A0A5J5GP37"/>
<evidence type="ECO:0000313" key="7">
    <source>
        <dbReference type="Proteomes" id="UP000326554"/>
    </source>
</evidence>
<dbReference type="Gene3D" id="3.40.80.10">
    <property type="entry name" value="Peptidoglycan recognition protein-like"/>
    <property type="match status" value="1"/>
</dbReference>
<dbReference type="CDD" id="cd06583">
    <property type="entry name" value="PGRP"/>
    <property type="match status" value="1"/>
</dbReference>
<dbReference type="GO" id="GO:0071555">
    <property type="term" value="P:cell wall organization"/>
    <property type="evidence" value="ECO:0007669"/>
    <property type="project" value="UniProtKB-KW"/>
</dbReference>
<dbReference type="GO" id="GO:0009253">
    <property type="term" value="P:peptidoglycan catabolic process"/>
    <property type="evidence" value="ECO:0007669"/>
    <property type="project" value="InterPro"/>
</dbReference>
<dbReference type="InterPro" id="IPR051206">
    <property type="entry name" value="NAMLAA_amidase_2"/>
</dbReference>
<dbReference type="GO" id="GO:0008745">
    <property type="term" value="F:N-acetylmuramoyl-L-alanine amidase activity"/>
    <property type="evidence" value="ECO:0007669"/>
    <property type="project" value="UniProtKB-EC"/>
</dbReference>
<dbReference type="InterPro" id="IPR036505">
    <property type="entry name" value="Amidase/PGRP_sf"/>
</dbReference>
<gene>
    <name evidence="6" type="ORF">F3S47_02525</name>
</gene>
<evidence type="ECO:0000256" key="4">
    <source>
        <dbReference type="ARBA" id="ARBA00023316"/>
    </source>
</evidence>
<dbReference type="SUPFAM" id="SSF55846">
    <property type="entry name" value="N-acetylmuramoyl-L-alanine amidase-like"/>
    <property type="match status" value="1"/>
</dbReference>
<evidence type="ECO:0000256" key="2">
    <source>
        <dbReference type="ARBA" id="ARBA00011901"/>
    </source>
</evidence>